<feature type="transmembrane region" description="Helical" evidence="2">
    <location>
        <begin position="6"/>
        <end position="25"/>
    </location>
</feature>
<dbReference type="PRINTS" id="PR00463">
    <property type="entry name" value="EP450I"/>
</dbReference>
<evidence type="ECO:0000313" key="3">
    <source>
        <dbReference type="EMBL" id="CAG5124677.1"/>
    </source>
</evidence>
<feature type="non-terminal residue" evidence="3">
    <location>
        <position position="1"/>
    </location>
</feature>
<dbReference type="Pfam" id="PF00067">
    <property type="entry name" value="p450"/>
    <property type="match status" value="1"/>
</dbReference>
<keyword evidence="2" id="KW-1133">Transmembrane helix</keyword>
<name>A0A8S3Z568_9EUPU</name>
<reference evidence="3" key="1">
    <citation type="submission" date="2021-04" db="EMBL/GenBank/DDBJ databases">
        <authorList>
            <consortium name="Molecular Ecology Group"/>
        </authorList>
    </citation>
    <scope>NUCLEOTIDE SEQUENCE</scope>
</reference>
<keyword evidence="2" id="KW-0812">Transmembrane</keyword>
<keyword evidence="2" id="KW-0472">Membrane</keyword>
<dbReference type="PANTHER" id="PTHR24291">
    <property type="entry name" value="CYTOCHROME P450 FAMILY 4"/>
    <property type="match status" value="1"/>
</dbReference>
<dbReference type="Proteomes" id="UP000678393">
    <property type="component" value="Unassembled WGS sequence"/>
</dbReference>
<dbReference type="Gene3D" id="1.10.630.10">
    <property type="entry name" value="Cytochrome P450"/>
    <property type="match status" value="1"/>
</dbReference>
<evidence type="ECO:0000256" key="2">
    <source>
        <dbReference type="SAM" id="Phobius"/>
    </source>
</evidence>
<evidence type="ECO:0000313" key="4">
    <source>
        <dbReference type="Proteomes" id="UP000678393"/>
    </source>
</evidence>
<dbReference type="OrthoDB" id="1470350at2759"/>
<dbReference type="InterPro" id="IPR050196">
    <property type="entry name" value="Cytochrome_P450_Monoox"/>
</dbReference>
<organism evidence="3 4">
    <name type="scientific">Candidula unifasciata</name>
    <dbReference type="NCBI Taxonomy" id="100452"/>
    <lineage>
        <taxon>Eukaryota</taxon>
        <taxon>Metazoa</taxon>
        <taxon>Spiralia</taxon>
        <taxon>Lophotrochozoa</taxon>
        <taxon>Mollusca</taxon>
        <taxon>Gastropoda</taxon>
        <taxon>Heterobranchia</taxon>
        <taxon>Euthyneura</taxon>
        <taxon>Panpulmonata</taxon>
        <taxon>Eupulmonata</taxon>
        <taxon>Stylommatophora</taxon>
        <taxon>Helicina</taxon>
        <taxon>Helicoidea</taxon>
        <taxon>Geomitridae</taxon>
        <taxon>Candidula</taxon>
    </lineage>
</organism>
<dbReference type="InterPro" id="IPR002401">
    <property type="entry name" value="Cyt_P450_E_grp-I"/>
</dbReference>
<dbReference type="SUPFAM" id="SSF48264">
    <property type="entry name" value="Cytochrome P450"/>
    <property type="match status" value="1"/>
</dbReference>
<dbReference type="GO" id="GO:0016705">
    <property type="term" value="F:oxidoreductase activity, acting on paired donors, with incorporation or reduction of molecular oxygen"/>
    <property type="evidence" value="ECO:0007669"/>
    <property type="project" value="InterPro"/>
</dbReference>
<dbReference type="CDD" id="cd20659">
    <property type="entry name" value="CYP4B_4F-like"/>
    <property type="match status" value="1"/>
</dbReference>
<proteinExistence type="inferred from homology"/>
<dbReference type="InterPro" id="IPR001128">
    <property type="entry name" value="Cyt_P450"/>
</dbReference>
<comment type="similarity">
    <text evidence="1">Belongs to the cytochrome P450 family.</text>
</comment>
<accession>A0A8S3Z568</accession>
<sequence length="451" mass="52298">MVTYTSYVAGAVILAMVTVLLVKLFESFKSFSRRRALYRKFPQRPANFIFGHLLEYPGPNERGLAMQREVTQSFPRCFLTWWMQTPMIVVTHPDTVKVILKSSEPKGEIVYNMIRPWIGDGLLTSKGKKWARNRRLLTPAFHFTILKNYIELKNRCADMLLKKFAQAAEANQPFHVFANVTMYTLDVILRSAMSYETNCQNLGESHPYVQAVNKMSELLVDRFFKPWLYNDFIYSLTPSGRRMKKYCDFVHKVAEDIINRRKEIIKQEGLPDINKTQKHRQCLDFLDILLTAKDENDVGLTNEEIRDEVDTFLFEGHDTTASAISWALYSIAEHQDIQKRVQEELDNRMAGRTKEDVLWEDLTELPYLTMVIKESLRLHSPVPFIQRELTVDTEIDGNIAPAGTLVDIILYNAHHNPVIWEDTLKFDPDRFLPENVETRSSYAFIPFSAGP</sequence>
<dbReference type="GO" id="GO:0005506">
    <property type="term" value="F:iron ion binding"/>
    <property type="evidence" value="ECO:0007669"/>
    <property type="project" value="InterPro"/>
</dbReference>
<gene>
    <name evidence="3" type="ORF">CUNI_LOCUS10235</name>
</gene>
<dbReference type="InterPro" id="IPR036396">
    <property type="entry name" value="Cyt_P450_sf"/>
</dbReference>
<evidence type="ECO:0000256" key="1">
    <source>
        <dbReference type="ARBA" id="ARBA00010617"/>
    </source>
</evidence>
<dbReference type="EMBL" id="CAJHNH020001837">
    <property type="protein sequence ID" value="CAG5124677.1"/>
    <property type="molecule type" value="Genomic_DNA"/>
</dbReference>
<dbReference type="GO" id="GO:0020037">
    <property type="term" value="F:heme binding"/>
    <property type="evidence" value="ECO:0007669"/>
    <property type="project" value="InterPro"/>
</dbReference>
<protein>
    <recommendedName>
        <fullName evidence="5">Cytochrome P450</fullName>
    </recommendedName>
</protein>
<keyword evidence="4" id="KW-1185">Reference proteome</keyword>
<dbReference type="GO" id="GO:0004497">
    <property type="term" value="F:monooxygenase activity"/>
    <property type="evidence" value="ECO:0007669"/>
    <property type="project" value="InterPro"/>
</dbReference>
<evidence type="ECO:0008006" key="5">
    <source>
        <dbReference type="Google" id="ProtNLM"/>
    </source>
</evidence>
<comment type="caution">
    <text evidence="3">The sequence shown here is derived from an EMBL/GenBank/DDBJ whole genome shotgun (WGS) entry which is preliminary data.</text>
</comment>
<dbReference type="PANTHER" id="PTHR24291:SF201">
    <property type="entry name" value="CYTOCHROME P450, FAMILY 4, SUBFAMILY B, POLYPEPTIDE 7"/>
    <property type="match status" value="1"/>
</dbReference>
<dbReference type="AlphaFoldDB" id="A0A8S3Z568"/>
<dbReference type="PRINTS" id="PR00385">
    <property type="entry name" value="P450"/>
</dbReference>